<evidence type="ECO:0000256" key="4">
    <source>
        <dbReference type="ARBA" id="ARBA00023004"/>
    </source>
</evidence>
<dbReference type="GO" id="GO:0010436">
    <property type="term" value="F:carotenoid dioxygenase activity"/>
    <property type="evidence" value="ECO:0007669"/>
    <property type="project" value="TreeGrafter"/>
</dbReference>
<evidence type="ECO:0000256" key="3">
    <source>
        <dbReference type="ARBA" id="ARBA00023002"/>
    </source>
</evidence>
<dbReference type="Proteomes" id="UP000287144">
    <property type="component" value="Unassembled WGS sequence"/>
</dbReference>
<proteinExistence type="inferred from homology"/>
<evidence type="ECO:0000313" key="6">
    <source>
        <dbReference type="EMBL" id="RSL89237.1"/>
    </source>
</evidence>
<evidence type="ECO:0000256" key="5">
    <source>
        <dbReference type="PIRSR" id="PIRSR604294-1"/>
    </source>
</evidence>
<dbReference type="AlphaFoldDB" id="A0A428SHM1"/>
<organism evidence="6 7">
    <name type="scientific">Fusarium oligoseptatum</name>
    <dbReference type="NCBI Taxonomy" id="2604345"/>
    <lineage>
        <taxon>Eukaryota</taxon>
        <taxon>Fungi</taxon>
        <taxon>Dikarya</taxon>
        <taxon>Ascomycota</taxon>
        <taxon>Pezizomycotina</taxon>
        <taxon>Sordariomycetes</taxon>
        <taxon>Hypocreomycetidae</taxon>
        <taxon>Hypocreales</taxon>
        <taxon>Nectriaceae</taxon>
        <taxon>Fusarium</taxon>
        <taxon>Fusarium solani species complex</taxon>
    </lineage>
</organism>
<gene>
    <name evidence="6" type="ORF">CEP52_014977</name>
</gene>
<name>A0A428SHM1_9HYPO</name>
<comment type="similarity">
    <text evidence="1">Belongs to the carotenoid oxygenase family.</text>
</comment>
<accession>A0A428SHM1</accession>
<feature type="binding site" evidence="5">
    <location>
        <position position="172"/>
    </location>
    <ligand>
        <name>Fe cation</name>
        <dbReference type="ChEBI" id="CHEBI:24875"/>
        <note>catalytic</note>
    </ligand>
</feature>
<dbReference type="EMBL" id="NKCK01000248">
    <property type="protein sequence ID" value="RSL89237.1"/>
    <property type="molecule type" value="Genomic_DNA"/>
</dbReference>
<protein>
    <recommendedName>
        <fullName evidence="8">Lignostilbene dioxygenase</fullName>
    </recommendedName>
</protein>
<keyword evidence="4 5" id="KW-0408">Iron</keyword>
<evidence type="ECO:0008006" key="8">
    <source>
        <dbReference type="Google" id="ProtNLM"/>
    </source>
</evidence>
<keyword evidence="3" id="KW-0560">Oxidoreductase</keyword>
<evidence type="ECO:0000256" key="2">
    <source>
        <dbReference type="ARBA" id="ARBA00022723"/>
    </source>
</evidence>
<keyword evidence="7" id="KW-1185">Reference proteome</keyword>
<dbReference type="PANTHER" id="PTHR10543:SF89">
    <property type="entry name" value="CAROTENOID 9,10(9',10')-CLEAVAGE DIOXYGENASE 1"/>
    <property type="match status" value="1"/>
</dbReference>
<feature type="binding site" evidence="5">
    <location>
        <position position="224"/>
    </location>
    <ligand>
        <name>Fe cation</name>
        <dbReference type="ChEBI" id="CHEBI:24875"/>
        <note>catalytic</note>
    </ligand>
</feature>
<feature type="binding site" evidence="5">
    <location>
        <position position="492"/>
    </location>
    <ligand>
        <name>Fe cation</name>
        <dbReference type="ChEBI" id="CHEBI:24875"/>
        <note>catalytic</note>
    </ligand>
</feature>
<reference evidence="6 7" key="1">
    <citation type="submission" date="2017-06" db="EMBL/GenBank/DDBJ databases">
        <title>Comparative genomic analysis of Ambrosia Fusariam Clade fungi.</title>
        <authorList>
            <person name="Stajich J.E."/>
            <person name="Carrillo J."/>
            <person name="Kijimoto T."/>
            <person name="Eskalen A."/>
            <person name="O'Donnell K."/>
            <person name="Kasson M."/>
        </authorList>
    </citation>
    <scope>NUCLEOTIDE SEQUENCE [LARGE SCALE GENOMIC DNA]</scope>
    <source>
        <strain evidence="6 7">NRRL62579</strain>
    </source>
</reference>
<evidence type="ECO:0000313" key="7">
    <source>
        <dbReference type="Proteomes" id="UP000287144"/>
    </source>
</evidence>
<sequence length="534" mass="60007">MVRTGKYADFSAVSRPFRAHVDIEDVEVEGDIPTELDGTFYRVMQDPYYERNYYLNGAKQIPFDGDGSVSAFRFRDGKASFQQRYVMTERLVAERKAGRALFGMNKSPFSHHPCVRAVIDAAANVNVLFHANKLLAVGENGPAYELDPNSLRTIGHDAFPGEIDPKKPFTAHPHVDPETGDLVAFGYEMEGLDTPEISIYIINKDGKVTYRRDIEFRPVGGMFHDCAITRNYIVITRMPFVVDLTDVEKPGNHQWYYDETCPAYFGLIPRDINKPVRWFKYKNSMPIHTGASWEDDGKVYGLQPPHHKKTARADSTGIFDTTLASHNGLSFLPCRQGPNPDPKDITVNHVKFCIDPSASLISWKTQIVFQGPCEFPRVDERFLMSKSHITWLACFDPHKGTDRPVFQGLDALAKVDSETGEVEYFSPGPNCLVQEPAFSPRYPGAPEGDGFLITMIDNMASGRNELIIQDTRDFQKVVAKVVLPFRLRSAVHGNWVDSSRIGDADQYAVQAIDDDLYPHIPTVKDNKVMGGSKL</sequence>
<evidence type="ECO:0000256" key="1">
    <source>
        <dbReference type="ARBA" id="ARBA00006787"/>
    </source>
</evidence>
<dbReference type="PANTHER" id="PTHR10543">
    <property type="entry name" value="BETA-CAROTENE DIOXYGENASE"/>
    <property type="match status" value="1"/>
</dbReference>
<keyword evidence="2 5" id="KW-0479">Metal-binding</keyword>
<dbReference type="GO" id="GO:0016121">
    <property type="term" value="P:carotene catabolic process"/>
    <property type="evidence" value="ECO:0007669"/>
    <property type="project" value="TreeGrafter"/>
</dbReference>
<feature type="binding site" evidence="5">
    <location>
        <position position="288"/>
    </location>
    <ligand>
        <name>Fe cation</name>
        <dbReference type="ChEBI" id="CHEBI:24875"/>
        <note>catalytic</note>
    </ligand>
</feature>
<comment type="cofactor">
    <cofactor evidence="5">
        <name>Fe(2+)</name>
        <dbReference type="ChEBI" id="CHEBI:29033"/>
    </cofactor>
    <text evidence="5">Binds 1 Fe(2+) ion per subunit.</text>
</comment>
<dbReference type="STRING" id="1325735.A0A428SHM1"/>
<dbReference type="SUPFAM" id="SSF50998">
    <property type="entry name" value="Quinoprotein alcohol dehydrogenase-like"/>
    <property type="match status" value="1"/>
</dbReference>
<comment type="caution">
    <text evidence="6">The sequence shown here is derived from an EMBL/GenBank/DDBJ whole genome shotgun (WGS) entry which is preliminary data.</text>
</comment>
<dbReference type="InterPro" id="IPR011047">
    <property type="entry name" value="Quinoprotein_ADH-like_sf"/>
</dbReference>
<dbReference type="GO" id="GO:0046872">
    <property type="term" value="F:metal ion binding"/>
    <property type="evidence" value="ECO:0007669"/>
    <property type="project" value="UniProtKB-KW"/>
</dbReference>
<dbReference type="Pfam" id="PF03055">
    <property type="entry name" value="RPE65"/>
    <property type="match status" value="1"/>
</dbReference>
<dbReference type="InterPro" id="IPR004294">
    <property type="entry name" value="Carotenoid_Oase"/>
</dbReference>